<proteinExistence type="inferred from homology"/>
<comment type="similarity">
    <text evidence="1">Belongs to the ARG7 family.</text>
</comment>
<evidence type="ECO:0000256" key="1">
    <source>
        <dbReference type="ARBA" id="ARBA00006974"/>
    </source>
</evidence>
<dbReference type="Proteomes" id="UP001206925">
    <property type="component" value="Unassembled WGS sequence"/>
</dbReference>
<dbReference type="AlphaFoldDB" id="A0AAD5G9T0"/>
<dbReference type="PANTHER" id="PTHR31374:SF304">
    <property type="entry name" value="OS04G0537100 PROTEIN"/>
    <property type="match status" value="1"/>
</dbReference>
<dbReference type="InterPro" id="IPR003676">
    <property type="entry name" value="SAUR_fam"/>
</dbReference>
<evidence type="ECO:0008006" key="4">
    <source>
        <dbReference type="Google" id="ProtNLM"/>
    </source>
</evidence>
<dbReference type="PANTHER" id="PTHR31374">
    <property type="entry name" value="AUXIN-INDUCED PROTEIN-LIKE-RELATED"/>
    <property type="match status" value="1"/>
</dbReference>
<keyword evidence="3" id="KW-1185">Reference proteome</keyword>
<accession>A0AAD5G9T0</accession>
<dbReference type="Pfam" id="PF02519">
    <property type="entry name" value="Auxin_inducible"/>
    <property type="match status" value="1"/>
</dbReference>
<evidence type="ECO:0000313" key="2">
    <source>
        <dbReference type="EMBL" id="KAI7733629.1"/>
    </source>
</evidence>
<protein>
    <recommendedName>
        <fullName evidence="4">Auxin-responsive protein SAUR36</fullName>
    </recommendedName>
</protein>
<evidence type="ECO:0000313" key="3">
    <source>
        <dbReference type="Proteomes" id="UP001206925"/>
    </source>
</evidence>
<sequence>MKKFRGFLIKNRVISLFRRLRRRYHSSAAGYRRLNQSNISISRFLKWGSRIKAKARAICSKSTGYRSGYLRLQEGGEGMETRLTTTSYGTVPKGKMAVYVGQEDGYYERVLVPVIYINHPLFVQLLRKTEEEYGHDHAGGITIPCRISEFENVKSTIAAGCGGRKMLLWKRRV</sequence>
<reference evidence="2" key="1">
    <citation type="submission" date="2022-06" db="EMBL/GenBank/DDBJ databases">
        <title>Uncovering the hologenomic basis of an extraordinary plant invasion.</title>
        <authorList>
            <person name="Bieker V.C."/>
            <person name="Martin M.D."/>
            <person name="Gilbert T."/>
            <person name="Hodgins K."/>
            <person name="Battlay P."/>
            <person name="Petersen B."/>
            <person name="Wilson J."/>
        </authorList>
    </citation>
    <scope>NUCLEOTIDE SEQUENCE</scope>
    <source>
        <strain evidence="2">AA19_3_7</strain>
        <tissue evidence="2">Leaf</tissue>
    </source>
</reference>
<dbReference type="EMBL" id="JAMZMK010009933">
    <property type="protein sequence ID" value="KAI7733629.1"/>
    <property type="molecule type" value="Genomic_DNA"/>
</dbReference>
<organism evidence="2 3">
    <name type="scientific">Ambrosia artemisiifolia</name>
    <name type="common">Common ragweed</name>
    <dbReference type="NCBI Taxonomy" id="4212"/>
    <lineage>
        <taxon>Eukaryota</taxon>
        <taxon>Viridiplantae</taxon>
        <taxon>Streptophyta</taxon>
        <taxon>Embryophyta</taxon>
        <taxon>Tracheophyta</taxon>
        <taxon>Spermatophyta</taxon>
        <taxon>Magnoliopsida</taxon>
        <taxon>eudicotyledons</taxon>
        <taxon>Gunneridae</taxon>
        <taxon>Pentapetalae</taxon>
        <taxon>asterids</taxon>
        <taxon>campanulids</taxon>
        <taxon>Asterales</taxon>
        <taxon>Asteraceae</taxon>
        <taxon>Asteroideae</taxon>
        <taxon>Heliantheae alliance</taxon>
        <taxon>Heliantheae</taxon>
        <taxon>Ambrosia</taxon>
    </lineage>
</organism>
<gene>
    <name evidence="2" type="ORF">M8C21_028572</name>
</gene>
<comment type="caution">
    <text evidence="2">The sequence shown here is derived from an EMBL/GenBank/DDBJ whole genome shotgun (WGS) entry which is preliminary data.</text>
</comment>
<name>A0AAD5G9T0_AMBAR</name>
<dbReference type="GO" id="GO:0009733">
    <property type="term" value="P:response to auxin"/>
    <property type="evidence" value="ECO:0007669"/>
    <property type="project" value="InterPro"/>
</dbReference>